<dbReference type="InterPro" id="IPR036390">
    <property type="entry name" value="WH_DNA-bd_sf"/>
</dbReference>
<dbReference type="InterPro" id="IPR000835">
    <property type="entry name" value="HTH_MarR-typ"/>
</dbReference>
<dbReference type="AlphaFoldDB" id="A0A0K9X8Y1"/>
<dbReference type="PRINTS" id="PR00598">
    <property type="entry name" value="HTHMARR"/>
</dbReference>
<dbReference type="PATRIC" id="fig|1678637.3.peg.5208"/>
<dbReference type="PROSITE" id="PS50995">
    <property type="entry name" value="HTH_MARR_2"/>
    <property type="match status" value="1"/>
</dbReference>
<dbReference type="SMART" id="SM00347">
    <property type="entry name" value="HTH_MARR"/>
    <property type="match status" value="1"/>
</dbReference>
<dbReference type="EMBL" id="LFXA01000017">
    <property type="protein sequence ID" value="KNB49890.1"/>
    <property type="molecule type" value="Genomic_DNA"/>
</dbReference>
<gene>
    <name evidence="2" type="ORF">AC230_24385</name>
</gene>
<organism evidence="2 3">
    <name type="scientific">Streptomyces caatingaensis</name>
    <dbReference type="NCBI Taxonomy" id="1678637"/>
    <lineage>
        <taxon>Bacteria</taxon>
        <taxon>Bacillati</taxon>
        <taxon>Actinomycetota</taxon>
        <taxon>Actinomycetes</taxon>
        <taxon>Kitasatosporales</taxon>
        <taxon>Streptomycetaceae</taxon>
        <taxon>Streptomyces</taxon>
    </lineage>
</organism>
<proteinExistence type="predicted"/>
<dbReference type="PANTHER" id="PTHR33164">
    <property type="entry name" value="TRANSCRIPTIONAL REGULATOR, MARR FAMILY"/>
    <property type="match status" value="1"/>
</dbReference>
<dbReference type="InterPro" id="IPR036388">
    <property type="entry name" value="WH-like_DNA-bd_sf"/>
</dbReference>
<dbReference type="SUPFAM" id="SSF46785">
    <property type="entry name" value="Winged helix' DNA-binding domain"/>
    <property type="match status" value="1"/>
</dbReference>
<keyword evidence="3" id="KW-1185">Reference proteome</keyword>
<feature type="domain" description="HTH marR-type" evidence="1">
    <location>
        <begin position="10"/>
        <end position="143"/>
    </location>
</feature>
<evidence type="ECO:0000313" key="3">
    <source>
        <dbReference type="Proteomes" id="UP000037288"/>
    </source>
</evidence>
<dbReference type="Pfam" id="PF12802">
    <property type="entry name" value="MarR_2"/>
    <property type="match status" value="1"/>
</dbReference>
<reference evidence="3" key="1">
    <citation type="submission" date="2015-07" db="EMBL/GenBank/DDBJ databases">
        <title>Draft genome sequence of Streptomyces sp. CMAA 1322, a bacterium isolated from Caatinga biome, from dry forest semiarid of Brazil.</title>
        <authorList>
            <person name="Santos S.N."/>
            <person name="Gacesa R."/>
            <person name="Taketani R.G."/>
            <person name="Long P.F."/>
            <person name="Melo I.S."/>
        </authorList>
    </citation>
    <scope>NUCLEOTIDE SEQUENCE [LARGE SCALE GENOMIC DNA]</scope>
    <source>
        <strain evidence="3">CMAA 1322</strain>
    </source>
</reference>
<dbReference type="PANTHER" id="PTHR33164:SF43">
    <property type="entry name" value="HTH-TYPE TRANSCRIPTIONAL REPRESSOR YETL"/>
    <property type="match status" value="1"/>
</dbReference>
<dbReference type="GO" id="GO:0003700">
    <property type="term" value="F:DNA-binding transcription factor activity"/>
    <property type="evidence" value="ECO:0007669"/>
    <property type="project" value="InterPro"/>
</dbReference>
<dbReference type="Proteomes" id="UP000037288">
    <property type="component" value="Unassembled WGS sequence"/>
</dbReference>
<dbReference type="RefSeq" id="WP_049718438.1">
    <property type="nucleotide sequence ID" value="NZ_LFXA01000017.1"/>
</dbReference>
<name>A0A0K9X8Y1_9ACTN</name>
<evidence type="ECO:0000259" key="1">
    <source>
        <dbReference type="PROSITE" id="PS50995"/>
    </source>
</evidence>
<evidence type="ECO:0000313" key="2">
    <source>
        <dbReference type="EMBL" id="KNB49890.1"/>
    </source>
</evidence>
<dbReference type="InterPro" id="IPR039422">
    <property type="entry name" value="MarR/SlyA-like"/>
</dbReference>
<comment type="caution">
    <text evidence="2">The sequence shown here is derived from an EMBL/GenBank/DDBJ whole genome shotgun (WGS) entry which is preliminary data.</text>
</comment>
<dbReference type="STRING" id="1678637.AC230_24385"/>
<dbReference type="GO" id="GO:0006950">
    <property type="term" value="P:response to stress"/>
    <property type="evidence" value="ECO:0007669"/>
    <property type="project" value="TreeGrafter"/>
</dbReference>
<dbReference type="OrthoDB" id="3177763at2"/>
<accession>A0A0K9X8Y1</accession>
<protein>
    <recommendedName>
        <fullName evidence="1">HTH marR-type domain-containing protein</fullName>
    </recommendedName>
</protein>
<sequence>MDRDDGATAFPPLPLLLIGVGRFTQDAAHRVLAERGDYSLRLMGALGHLAHEPGLSYSELARRAGVTAQSMQATVGRLERAGAVARVTPAGRGRTAALHVTDEGHRMLAEMRQALAGLEEPLTAGLTADERAVLTAALLRLAGNAKVVSAG</sequence>
<dbReference type="Gene3D" id="1.10.10.10">
    <property type="entry name" value="Winged helix-like DNA-binding domain superfamily/Winged helix DNA-binding domain"/>
    <property type="match status" value="1"/>
</dbReference>